<evidence type="ECO:0000256" key="2">
    <source>
        <dbReference type="SAM" id="Coils"/>
    </source>
</evidence>
<dbReference type="SMART" id="SM00220">
    <property type="entry name" value="S_TKc"/>
    <property type="match status" value="1"/>
</dbReference>
<dbReference type="PANTHER" id="PTHR43642:SF1">
    <property type="entry name" value="HYBRID SIGNAL TRANSDUCTION HISTIDINE KINASE G"/>
    <property type="match status" value="1"/>
</dbReference>
<feature type="domain" description="Protein kinase" evidence="3">
    <location>
        <begin position="7"/>
        <end position="268"/>
    </location>
</feature>
<dbReference type="SMART" id="SM00267">
    <property type="entry name" value="GGDEF"/>
    <property type="match status" value="1"/>
</dbReference>
<dbReference type="InterPro" id="IPR029787">
    <property type="entry name" value="Nucleotide_cyclase"/>
</dbReference>
<dbReference type="InterPro" id="IPR011990">
    <property type="entry name" value="TPR-like_helical_dom_sf"/>
</dbReference>
<evidence type="ECO:0000259" key="5">
    <source>
        <dbReference type="PROSITE" id="PS50887"/>
    </source>
</evidence>
<dbReference type="Pfam" id="PF00069">
    <property type="entry name" value="Pkinase"/>
    <property type="match status" value="1"/>
</dbReference>
<dbReference type="GO" id="GO:0005524">
    <property type="term" value="F:ATP binding"/>
    <property type="evidence" value="ECO:0007669"/>
    <property type="project" value="InterPro"/>
</dbReference>
<dbReference type="InterPro" id="IPR008271">
    <property type="entry name" value="Ser/Thr_kinase_AS"/>
</dbReference>
<dbReference type="Pfam" id="PF13191">
    <property type="entry name" value="AAA_16"/>
    <property type="match status" value="1"/>
</dbReference>
<dbReference type="Gene3D" id="3.30.450.40">
    <property type="match status" value="1"/>
</dbReference>
<evidence type="ECO:0000259" key="4">
    <source>
        <dbReference type="PROSITE" id="PS50883"/>
    </source>
</evidence>
<dbReference type="SUPFAM" id="SSF55781">
    <property type="entry name" value="GAF domain-like"/>
    <property type="match status" value="1"/>
</dbReference>
<dbReference type="CDD" id="cd01949">
    <property type="entry name" value="GGDEF"/>
    <property type="match status" value="1"/>
</dbReference>
<accession>A0A1E5QME0</accession>
<dbReference type="NCBIfam" id="TIGR00254">
    <property type="entry name" value="GGDEF"/>
    <property type="match status" value="1"/>
</dbReference>
<dbReference type="PROSITE" id="PS50887">
    <property type="entry name" value="GGDEF"/>
    <property type="match status" value="1"/>
</dbReference>
<dbReference type="Pfam" id="PF00563">
    <property type="entry name" value="EAL"/>
    <property type="match status" value="1"/>
</dbReference>
<reference evidence="6" key="1">
    <citation type="submission" date="2016-09" db="EMBL/GenBank/DDBJ databases">
        <title>Draft genome of thermotolerant cyanobacterium Desertifilum sp. strain IPPAS B-1220.</title>
        <authorList>
            <person name="Sinetova M.A."/>
            <person name="Bolakhan K."/>
            <person name="Zayadan B.K."/>
            <person name="Mironov K.S."/>
            <person name="Ustinova V."/>
            <person name="Kupriyanova E.V."/>
            <person name="Sidorov R.A."/>
            <person name="Skrypnik A.N."/>
            <person name="Gogoleva N.E."/>
            <person name="Gogolev Y.V."/>
            <person name="Los D.A."/>
        </authorList>
    </citation>
    <scope>NUCLEOTIDE SEQUENCE [LARGE SCALE GENOMIC DNA]</scope>
    <source>
        <strain evidence="6">IPPAS B-1220</strain>
    </source>
</reference>
<dbReference type="InterPro" id="IPR035919">
    <property type="entry name" value="EAL_sf"/>
</dbReference>
<proteinExistence type="predicted"/>
<dbReference type="InterPro" id="IPR001633">
    <property type="entry name" value="EAL_dom"/>
</dbReference>
<dbReference type="CDD" id="cd14014">
    <property type="entry name" value="STKc_PknB_like"/>
    <property type="match status" value="1"/>
</dbReference>
<keyword evidence="2" id="KW-0175">Coiled coil</keyword>
<dbReference type="Gene3D" id="1.10.510.10">
    <property type="entry name" value="Transferase(Phosphotransferase) domain 1"/>
    <property type="match status" value="1"/>
</dbReference>
<dbReference type="InterPro" id="IPR029016">
    <property type="entry name" value="GAF-like_dom_sf"/>
</dbReference>
<feature type="domain" description="GGDEF" evidence="5">
    <location>
        <begin position="1557"/>
        <end position="1690"/>
    </location>
</feature>
<dbReference type="FunFam" id="3.30.70.270:FF:000001">
    <property type="entry name" value="Diguanylate cyclase domain protein"/>
    <property type="match status" value="1"/>
</dbReference>
<dbReference type="Gene3D" id="3.40.50.300">
    <property type="entry name" value="P-loop containing nucleotide triphosphate hydrolases"/>
    <property type="match status" value="1"/>
</dbReference>
<dbReference type="InterPro" id="IPR000160">
    <property type="entry name" value="GGDEF_dom"/>
</dbReference>
<feature type="domain" description="EAL" evidence="4">
    <location>
        <begin position="1699"/>
        <end position="1953"/>
    </location>
</feature>
<dbReference type="PROSITE" id="PS50011">
    <property type="entry name" value="PROTEIN_KINASE_DOM"/>
    <property type="match status" value="1"/>
</dbReference>
<dbReference type="PROSITE" id="PS00108">
    <property type="entry name" value="PROTEIN_KINASE_ST"/>
    <property type="match status" value="1"/>
</dbReference>
<comment type="caution">
    <text evidence="6">The sequence shown here is derived from an EMBL/GenBank/DDBJ whole genome shotgun (WGS) entry which is preliminary data.</text>
</comment>
<dbReference type="InterPro" id="IPR003018">
    <property type="entry name" value="GAF"/>
</dbReference>
<evidence type="ECO:0000259" key="3">
    <source>
        <dbReference type="PROSITE" id="PS50011"/>
    </source>
</evidence>
<dbReference type="GO" id="GO:0004672">
    <property type="term" value="F:protein kinase activity"/>
    <property type="evidence" value="ECO:0007669"/>
    <property type="project" value="InterPro"/>
</dbReference>
<evidence type="ECO:0000256" key="1">
    <source>
        <dbReference type="ARBA" id="ARBA00004167"/>
    </source>
</evidence>
<dbReference type="FunFam" id="3.20.20.450:FF:000001">
    <property type="entry name" value="Cyclic di-GMP phosphodiesterase yahA"/>
    <property type="match status" value="1"/>
</dbReference>
<dbReference type="STRING" id="1781255.BH720_06995"/>
<comment type="subcellular location">
    <subcellularLocation>
        <location evidence="1">Membrane</location>
        <topology evidence="1">Single-pass membrane protein</topology>
    </subcellularLocation>
</comment>
<dbReference type="PANTHER" id="PTHR43642">
    <property type="entry name" value="HYBRID SIGNAL TRANSDUCTION HISTIDINE KINASE G"/>
    <property type="match status" value="1"/>
</dbReference>
<dbReference type="PROSITE" id="PS50883">
    <property type="entry name" value="EAL"/>
    <property type="match status" value="1"/>
</dbReference>
<organism evidence="6">
    <name type="scientific">Desertifilum tharense IPPAS B-1220</name>
    <dbReference type="NCBI Taxonomy" id="1781255"/>
    <lineage>
        <taxon>Bacteria</taxon>
        <taxon>Bacillati</taxon>
        <taxon>Cyanobacteriota</taxon>
        <taxon>Cyanophyceae</taxon>
        <taxon>Desertifilales</taxon>
        <taxon>Desertifilaceae</taxon>
        <taxon>Desertifilum</taxon>
    </lineage>
</organism>
<dbReference type="SMART" id="SM00052">
    <property type="entry name" value="EAL"/>
    <property type="match status" value="1"/>
</dbReference>
<dbReference type="OrthoDB" id="573511at2"/>
<dbReference type="Gene3D" id="3.30.70.270">
    <property type="match status" value="1"/>
</dbReference>
<dbReference type="InterPro" id="IPR011009">
    <property type="entry name" value="Kinase-like_dom_sf"/>
</dbReference>
<sequence>MVELIGYQILEQLYASTKTLVYRCQGASDAQPVIIKLLQDEYPSFSELVQFRNQYAIASSLNLPNIIQLYRLEPYRNGYALVMEDFGGISLKQWIDAQSARSIADFLNIAIQLAQVLEQLYQHRVIHKDIKPTNILINPQTQQVKLIDFSLASLLPRETQTIQNLNILEGTLAYISPEQTGRMNRGIDYRTDFYSLGATFYELLTGQLPFELDDPIELVHAHLAKAAPLAHQINPEVPTVLSAIVSKLMAKNAEDRYQSALGLIRDLETCRLQLRETGRIEEFEIARQDVSDRFLIPEKLYGRTAEVQTLLDAFERTAQGQSELLLVKGFSGIGKTAVINEVHKPIVRQRGYFIKGKFNQFNRNIPFWAFVQAFRELMGQLLGEPDTQLAQWRAKILQALGENAQVMIEAIPDLERIIGKQPPVLELAGSAAQNRFNLLFRKFIQVFTTANHPLVLFLDDLQWADSASLKLIGFLMAESQQGYLLILGAYRDNEVSPTHPLMRMLADIPSYDTISLAPLDRASINQLVADTLTCSPAAAQPLTEWVYQKTQGNPFFTTQFLKTLYQEGFITFDRQVGHWQCDITPVREAALTEDVVELMARQLQKLPISTQTLLKLAACVGDPFDLATLTMVSEESEAAAAAALWEALQEGLILPQTQVYKFYLGATEGLTQAAMQAVTYRFLHDRVQQAAYSLIPQSDRAIAHYQIGQLLLERLSPAAREERIFELVNQLNAGIDLIAEPAKRYELAQLNLSAARKARSATAYQAARDYAASGLVLLGETCWQTDYAIALELHNLAAEVAWLCGDFTQMERWIATVIEQAQTPLDRMQVYQVQLQSLNARNQFVEAIAIGTQVLQELGVDFPQTPTPEDVQLARQEISSAIGDRTIASLVDLPKMSDPHAIAIMQIADSIMPACYMSSSPLYPFVVMLEVKLSIQFGNSLFSPVGYVSYAFQLHVLWQELTLAQQFGQLAYQLAQEPEAKNIRAATFNVFAGYIYHCTAHLRETLPIFHEAYQAALETGDLQFIVYVVQVFSLNAFWSGLPLNELEPQIRAYHQQLEELNRDTQGKHYHVYWETARLLLGESEPEMDLRQPSYEETLLAEVQASNDGFRLCIFYLHRFILHFWLGEIAQAQQNAATTRQHLSACVGTVVEPAFYFYDSLAILASLSDPNLEASQWQQVTANQTQLQHWATCAPMNHLHKWQLVEAERYRVLGEYKDAIELYDLALENARSDRYFQEAALAYQLAAQFYLQWGKQKVAAGYLQEAYYGYARWGAKAKIAELEHRYPQLLQPILAPERTPQNSISRAHITSSSSGSSESLDLAAVIKASQAISGELLPEQLIVTLMQVVLENAGADCGCLILLKGDRLVRVAHCASGQTCQLESVPLEESTNLPISIVRYVFRTAESLAIDDLKAETQFAADPYIIQHQPTSVLCLPLIKTKQPIGVLYLENNLTAGAFTSDSGTDRFANRIRVLNVLCAQAAISFENATLYNNLQASNQSLQQSLEALQQTQTKLMQATEKLQHDAFHDALTNLPNRALFIQLLEHTIQLNQRHPDNFYAVFFIDLDRFKMINDGLGHSLGDELLKCVAQRLQECVRASDTLARFGGDEFAILLEELKQVEEAIEVARRIHAQFTLPFQVEDYEIFTAVSIGIAWSAIPYQQASHVLRDADTAMYSAKSQGRNCYAIFNPVMQTQVTARLQLEGDLRRALDAQEFCLHYQPIISLSTGRLRGFEALVRWNHPQRGMISPIEFIPVAEETGLIIPLGGWVLQEACQQLSQWLREFPQLSSLVMNVNLSVIQLKQVELLDQLETILQATGIPRHGLKLEITESCILETFTSEAQRLKQLKDLGIRLCIDDFGIGYSSLSRLHEFPIDTLKVDRSFVQHLRTYQGETVRMIITLAHSLEMDVVAEGIETDADLHRLRELGCEFGQGYWFSRPVDSQKAREWLERALD</sequence>
<dbReference type="InterPro" id="IPR053159">
    <property type="entry name" value="Hybrid_Histidine_Kinase"/>
</dbReference>
<evidence type="ECO:0000313" key="6">
    <source>
        <dbReference type="EMBL" id="OEJ75846.1"/>
    </source>
</evidence>
<gene>
    <name evidence="6" type="ORF">BH720_06995</name>
</gene>
<dbReference type="SUPFAM" id="SSF52540">
    <property type="entry name" value="P-loop containing nucleoside triphosphate hydrolases"/>
    <property type="match status" value="1"/>
</dbReference>
<dbReference type="SUPFAM" id="SSF56112">
    <property type="entry name" value="Protein kinase-like (PK-like)"/>
    <property type="match status" value="1"/>
</dbReference>
<dbReference type="Pfam" id="PF00990">
    <property type="entry name" value="GGDEF"/>
    <property type="match status" value="1"/>
</dbReference>
<dbReference type="SUPFAM" id="SSF141868">
    <property type="entry name" value="EAL domain-like"/>
    <property type="match status" value="1"/>
</dbReference>
<dbReference type="SMART" id="SM00065">
    <property type="entry name" value="GAF"/>
    <property type="match status" value="1"/>
</dbReference>
<dbReference type="Pfam" id="PF01590">
    <property type="entry name" value="GAF"/>
    <property type="match status" value="1"/>
</dbReference>
<dbReference type="Gene3D" id="3.20.20.450">
    <property type="entry name" value="EAL domain"/>
    <property type="match status" value="1"/>
</dbReference>
<dbReference type="InterPro" id="IPR041664">
    <property type="entry name" value="AAA_16"/>
</dbReference>
<feature type="coiled-coil region" evidence="2">
    <location>
        <begin position="1491"/>
        <end position="1521"/>
    </location>
</feature>
<dbReference type="CDD" id="cd01948">
    <property type="entry name" value="EAL"/>
    <property type="match status" value="1"/>
</dbReference>
<dbReference type="EMBL" id="MJGC01000043">
    <property type="protein sequence ID" value="OEJ75846.1"/>
    <property type="molecule type" value="Genomic_DNA"/>
</dbReference>
<dbReference type="SUPFAM" id="SSF48452">
    <property type="entry name" value="TPR-like"/>
    <property type="match status" value="1"/>
</dbReference>
<dbReference type="InterPro" id="IPR043128">
    <property type="entry name" value="Rev_trsase/Diguanyl_cyclase"/>
</dbReference>
<dbReference type="RefSeq" id="WP_069966464.1">
    <property type="nucleotide sequence ID" value="NZ_CM124774.1"/>
</dbReference>
<protein>
    <submittedName>
        <fullName evidence="6">Uncharacterized protein</fullName>
    </submittedName>
</protein>
<name>A0A1E5QME0_9CYAN</name>
<dbReference type="GO" id="GO:0016020">
    <property type="term" value="C:membrane"/>
    <property type="evidence" value="ECO:0007669"/>
    <property type="project" value="UniProtKB-SubCell"/>
</dbReference>
<dbReference type="InterPro" id="IPR000719">
    <property type="entry name" value="Prot_kinase_dom"/>
</dbReference>
<dbReference type="SUPFAM" id="SSF55073">
    <property type="entry name" value="Nucleotide cyclase"/>
    <property type="match status" value="1"/>
</dbReference>
<dbReference type="InterPro" id="IPR027417">
    <property type="entry name" value="P-loop_NTPase"/>
</dbReference>